<reference evidence="1 2" key="2">
    <citation type="journal article" date="2008" name="Bioinformatics">
        <title>Assembly reconciliation.</title>
        <authorList>
            <person name="Zimin A.V."/>
            <person name="Smith D.R."/>
            <person name="Sutton G."/>
            <person name="Yorke J.A."/>
        </authorList>
    </citation>
    <scope>NUCLEOTIDE SEQUENCE [LARGE SCALE GENOMIC DNA]</scope>
    <source>
        <strain evidence="1 2">TSC#14021-0224.01</strain>
    </source>
</reference>
<dbReference type="AlphaFoldDB" id="B3P4L6"/>
<keyword evidence="2" id="KW-1185">Reference proteome</keyword>
<name>B3P4L6_DROER</name>
<protein>
    <submittedName>
        <fullName evidence="1">GG17379</fullName>
    </submittedName>
</protein>
<evidence type="ECO:0000313" key="2">
    <source>
        <dbReference type="Proteomes" id="UP000008711"/>
    </source>
</evidence>
<dbReference type="HOGENOM" id="CLU_116900_0_0_1"/>
<dbReference type="Proteomes" id="UP000008711">
    <property type="component" value="Unassembled WGS sequence"/>
</dbReference>
<dbReference type="PANTHER" id="PTHR20898">
    <property type="entry name" value="DAEDALUS ON 3-RELATED-RELATED"/>
    <property type="match status" value="1"/>
</dbReference>
<dbReference type="eggNOG" id="ENOG502TKXH">
    <property type="taxonomic scope" value="Eukaryota"/>
</dbReference>
<dbReference type="PANTHER" id="PTHR20898:SF0">
    <property type="entry name" value="DAEDALUS ON 3-RELATED"/>
    <property type="match status" value="1"/>
</dbReference>
<organism evidence="1 2">
    <name type="scientific">Drosophila erecta</name>
    <name type="common">Fruit fly</name>
    <dbReference type="NCBI Taxonomy" id="7220"/>
    <lineage>
        <taxon>Eukaryota</taxon>
        <taxon>Metazoa</taxon>
        <taxon>Ecdysozoa</taxon>
        <taxon>Arthropoda</taxon>
        <taxon>Hexapoda</taxon>
        <taxon>Insecta</taxon>
        <taxon>Pterygota</taxon>
        <taxon>Neoptera</taxon>
        <taxon>Endopterygota</taxon>
        <taxon>Diptera</taxon>
        <taxon>Brachycera</taxon>
        <taxon>Muscomorpha</taxon>
        <taxon>Ephydroidea</taxon>
        <taxon>Drosophilidae</taxon>
        <taxon>Drosophila</taxon>
        <taxon>Sophophora</taxon>
    </lineage>
</organism>
<accession>B3P4L6</accession>
<dbReference type="EMBL" id="CH954181">
    <property type="protein sequence ID" value="EDV49669.1"/>
    <property type="molecule type" value="Genomic_DNA"/>
</dbReference>
<gene>
    <name evidence="1" type="primary">Dere\GG17379</name>
    <name evidence="1" type="ORF">Dere_GG17379</name>
</gene>
<dbReference type="OrthoDB" id="7727171at2759"/>
<dbReference type="OMA" id="IKSTTCI"/>
<dbReference type="Pfam" id="PF06477">
    <property type="entry name" value="DUF1091"/>
    <property type="match status" value="1"/>
</dbReference>
<dbReference type="PhylomeDB" id="B3P4L6"/>
<evidence type="ECO:0000313" key="1">
    <source>
        <dbReference type="EMBL" id="EDV49669.1"/>
    </source>
</evidence>
<sequence length="184" mass="21444">MRLESNTFRSWSYNVVIISLLCDSNALLKFKNIKCTCYEKSFCELKRCELKVLGRGSIGLYLHAQTHQLPIKSTTCIISLYRRFNGYRPFLYNITVDICSFLKNRKHHPFLDILYDGIRNFTNVNHSCPFNHDIIVNRMVLNDNMIAKVPVPNGFYKLMFVVKTDGILRGEVEVHVEVNLGYDR</sequence>
<dbReference type="KEGG" id="der:6552159"/>
<dbReference type="InterPro" id="IPR010512">
    <property type="entry name" value="DUF1091"/>
</dbReference>
<dbReference type="SMART" id="SM00697">
    <property type="entry name" value="DM8"/>
    <property type="match status" value="1"/>
</dbReference>
<reference evidence="1 2" key="1">
    <citation type="journal article" date="2007" name="Nature">
        <title>Evolution of genes and genomes on the Drosophila phylogeny.</title>
        <authorList>
            <consortium name="Drosophila 12 Genomes Consortium"/>
            <person name="Clark A.G."/>
            <person name="Eisen M.B."/>
            <person name="Smith D.R."/>
            <person name="Bergman C.M."/>
            <person name="Oliver B."/>
            <person name="Markow T.A."/>
            <person name="Kaufman T.C."/>
            <person name="Kellis M."/>
            <person name="Gelbart W."/>
            <person name="Iyer V.N."/>
            <person name="Pollard D.A."/>
            <person name="Sackton T.B."/>
            <person name="Larracuente A.M."/>
            <person name="Singh N.D."/>
            <person name="Abad J.P."/>
            <person name="Abt D.N."/>
            <person name="Adryan B."/>
            <person name="Aguade M."/>
            <person name="Akashi H."/>
            <person name="Anderson W.W."/>
            <person name="Aquadro C.F."/>
            <person name="Ardell D.H."/>
            <person name="Arguello R."/>
            <person name="Artieri C.G."/>
            <person name="Barbash D.A."/>
            <person name="Barker D."/>
            <person name="Barsanti P."/>
            <person name="Batterham P."/>
            <person name="Batzoglou S."/>
            <person name="Begun D."/>
            <person name="Bhutkar A."/>
            <person name="Blanco E."/>
            <person name="Bosak S.A."/>
            <person name="Bradley R.K."/>
            <person name="Brand A.D."/>
            <person name="Brent M.R."/>
            <person name="Brooks A.N."/>
            <person name="Brown R.H."/>
            <person name="Butlin R.K."/>
            <person name="Caggese C."/>
            <person name="Calvi B.R."/>
            <person name="Bernardo de Carvalho A."/>
            <person name="Caspi A."/>
            <person name="Castrezana S."/>
            <person name="Celniker S.E."/>
            <person name="Chang J.L."/>
            <person name="Chapple C."/>
            <person name="Chatterji S."/>
            <person name="Chinwalla A."/>
            <person name="Civetta A."/>
            <person name="Clifton S.W."/>
            <person name="Comeron J.M."/>
            <person name="Costello J.C."/>
            <person name="Coyne J.A."/>
            <person name="Daub J."/>
            <person name="David R.G."/>
            <person name="Delcher A.L."/>
            <person name="Delehaunty K."/>
            <person name="Do C.B."/>
            <person name="Ebling H."/>
            <person name="Edwards K."/>
            <person name="Eickbush T."/>
            <person name="Evans J.D."/>
            <person name="Filipski A."/>
            <person name="Findeiss S."/>
            <person name="Freyhult E."/>
            <person name="Fulton L."/>
            <person name="Fulton R."/>
            <person name="Garcia A.C."/>
            <person name="Gardiner A."/>
            <person name="Garfield D.A."/>
            <person name="Garvin B.E."/>
            <person name="Gibson G."/>
            <person name="Gilbert D."/>
            <person name="Gnerre S."/>
            <person name="Godfrey J."/>
            <person name="Good R."/>
            <person name="Gotea V."/>
            <person name="Gravely B."/>
            <person name="Greenberg A.J."/>
            <person name="Griffiths-Jones S."/>
            <person name="Gross S."/>
            <person name="Guigo R."/>
            <person name="Gustafson E.A."/>
            <person name="Haerty W."/>
            <person name="Hahn M.W."/>
            <person name="Halligan D.L."/>
            <person name="Halpern A.L."/>
            <person name="Halter G.M."/>
            <person name="Han M.V."/>
            <person name="Heger A."/>
            <person name="Hillier L."/>
            <person name="Hinrichs A.S."/>
            <person name="Holmes I."/>
            <person name="Hoskins R.A."/>
            <person name="Hubisz M.J."/>
            <person name="Hultmark D."/>
            <person name="Huntley M.A."/>
            <person name="Jaffe D.B."/>
            <person name="Jagadeeshan S."/>
            <person name="Jeck W.R."/>
            <person name="Johnson J."/>
            <person name="Jones C.D."/>
            <person name="Jordan W.C."/>
            <person name="Karpen G.H."/>
            <person name="Kataoka E."/>
            <person name="Keightley P.D."/>
            <person name="Kheradpour P."/>
            <person name="Kirkness E.F."/>
            <person name="Koerich L.B."/>
            <person name="Kristiansen K."/>
            <person name="Kudrna D."/>
            <person name="Kulathinal R.J."/>
            <person name="Kumar S."/>
            <person name="Kwok R."/>
            <person name="Lander E."/>
            <person name="Langley C.H."/>
            <person name="Lapoint R."/>
            <person name="Lazzaro B.P."/>
            <person name="Lee S.J."/>
            <person name="Levesque L."/>
            <person name="Li R."/>
            <person name="Lin C.F."/>
            <person name="Lin M.F."/>
            <person name="Lindblad-Toh K."/>
            <person name="Llopart A."/>
            <person name="Long M."/>
            <person name="Low L."/>
            <person name="Lozovsky E."/>
            <person name="Lu J."/>
            <person name="Luo M."/>
            <person name="Machado C.A."/>
            <person name="Makalowski W."/>
            <person name="Marzo M."/>
            <person name="Matsuda M."/>
            <person name="Matzkin L."/>
            <person name="McAllister B."/>
            <person name="McBride C.S."/>
            <person name="McKernan B."/>
            <person name="McKernan K."/>
            <person name="Mendez-Lago M."/>
            <person name="Minx P."/>
            <person name="Mollenhauer M.U."/>
            <person name="Montooth K."/>
            <person name="Mount S.M."/>
            <person name="Mu X."/>
            <person name="Myers E."/>
            <person name="Negre B."/>
            <person name="Newfeld S."/>
            <person name="Nielsen R."/>
            <person name="Noor M.A."/>
            <person name="O'Grady P."/>
            <person name="Pachter L."/>
            <person name="Papaceit M."/>
            <person name="Parisi M.J."/>
            <person name="Parisi M."/>
            <person name="Parts L."/>
            <person name="Pedersen J.S."/>
            <person name="Pesole G."/>
            <person name="Phillippy A.M."/>
            <person name="Ponting C.P."/>
            <person name="Pop M."/>
            <person name="Porcelli D."/>
            <person name="Powell J.R."/>
            <person name="Prohaska S."/>
            <person name="Pruitt K."/>
            <person name="Puig M."/>
            <person name="Quesneville H."/>
            <person name="Ram K.R."/>
            <person name="Rand D."/>
            <person name="Rasmussen M.D."/>
            <person name="Reed L.K."/>
            <person name="Reenan R."/>
            <person name="Reily A."/>
            <person name="Remington K.A."/>
            <person name="Rieger T.T."/>
            <person name="Ritchie M.G."/>
            <person name="Robin C."/>
            <person name="Rogers Y.H."/>
            <person name="Rohde C."/>
            <person name="Rozas J."/>
            <person name="Rubenfield M.J."/>
            <person name="Ruiz A."/>
            <person name="Russo S."/>
            <person name="Salzberg S.L."/>
            <person name="Sanchez-Gracia A."/>
            <person name="Saranga D.J."/>
            <person name="Sato H."/>
            <person name="Schaeffer S.W."/>
            <person name="Schatz M.C."/>
            <person name="Schlenke T."/>
            <person name="Schwartz R."/>
            <person name="Segarra C."/>
            <person name="Singh R.S."/>
            <person name="Sirot L."/>
            <person name="Sirota M."/>
            <person name="Sisneros N.B."/>
            <person name="Smith C.D."/>
            <person name="Smith T.F."/>
            <person name="Spieth J."/>
            <person name="Stage D.E."/>
            <person name="Stark A."/>
            <person name="Stephan W."/>
            <person name="Strausberg R.L."/>
            <person name="Strempel S."/>
            <person name="Sturgill D."/>
            <person name="Sutton G."/>
            <person name="Sutton G.G."/>
            <person name="Tao W."/>
            <person name="Teichmann S."/>
            <person name="Tobari Y.N."/>
            <person name="Tomimura Y."/>
            <person name="Tsolas J.M."/>
            <person name="Valente V.L."/>
            <person name="Venter E."/>
            <person name="Venter J.C."/>
            <person name="Vicario S."/>
            <person name="Vieira F.G."/>
            <person name="Vilella A.J."/>
            <person name="Villasante A."/>
            <person name="Walenz B."/>
            <person name="Wang J."/>
            <person name="Wasserman M."/>
            <person name="Watts T."/>
            <person name="Wilson D."/>
            <person name="Wilson R.K."/>
            <person name="Wing R.A."/>
            <person name="Wolfner M.F."/>
            <person name="Wong A."/>
            <person name="Wong G.K."/>
            <person name="Wu C.I."/>
            <person name="Wu G."/>
            <person name="Yamamoto D."/>
            <person name="Yang H.P."/>
            <person name="Yang S.P."/>
            <person name="Yorke J.A."/>
            <person name="Yoshida K."/>
            <person name="Zdobnov E."/>
            <person name="Zhang P."/>
            <person name="Zhang Y."/>
            <person name="Zimin A.V."/>
            <person name="Baldwin J."/>
            <person name="Abdouelleil A."/>
            <person name="Abdulkadir J."/>
            <person name="Abebe A."/>
            <person name="Abera B."/>
            <person name="Abreu J."/>
            <person name="Acer S.C."/>
            <person name="Aftuck L."/>
            <person name="Alexander A."/>
            <person name="An P."/>
            <person name="Anderson E."/>
            <person name="Anderson S."/>
            <person name="Arachi H."/>
            <person name="Azer M."/>
            <person name="Bachantsang P."/>
            <person name="Barry A."/>
            <person name="Bayul T."/>
            <person name="Berlin A."/>
            <person name="Bessette D."/>
            <person name="Bloom T."/>
            <person name="Blye J."/>
            <person name="Boguslavskiy L."/>
            <person name="Bonnet C."/>
            <person name="Boukhgalter B."/>
            <person name="Bourzgui I."/>
            <person name="Brown A."/>
            <person name="Cahill P."/>
            <person name="Channer S."/>
            <person name="Cheshatsang Y."/>
            <person name="Chuda L."/>
            <person name="Citroen M."/>
            <person name="Collymore A."/>
            <person name="Cooke P."/>
            <person name="Costello M."/>
            <person name="D'Aco K."/>
            <person name="Daza R."/>
            <person name="De Haan G."/>
            <person name="DeGray S."/>
            <person name="DeMaso C."/>
            <person name="Dhargay N."/>
            <person name="Dooley K."/>
            <person name="Dooley E."/>
            <person name="Doricent M."/>
            <person name="Dorje P."/>
            <person name="Dorjee K."/>
            <person name="Dupes A."/>
            <person name="Elong R."/>
            <person name="Falk J."/>
            <person name="Farina A."/>
            <person name="Faro S."/>
            <person name="Ferguson D."/>
            <person name="Fisher S."/>
            <person name="Foley C.D."/>
            <person name="Franke A."/>
            <person name="Friedrich D."/>
            <person name="Gadbois L."/>
            <person name="Gearin G."/>
            <person name="Gearin C.R."/>
            <person name="Giannoukos G."/>
            <person name="Goode T."/>
            <person name="Graham J."/>
            <person name="Grandbois E."/>
            <person name="Grewal S."/>
            <person name="Gyaltsen K."/>
            <person name="Hafez N."/>
            <person name="Hagos B."/>
            <person name="Hall J."/>
            <person name="Henson C."/>
            <person name="Hollinger A."/>
            <person name="Honan T."/>
            <person name="Huard M.D."/>
            <person name="Hughes L."/>
            <person name="Hurhula B."/>
            <person name="Husby M.E."/>
            <person name="Kamat A."/>
            <person name="Kanga B."/>
            <person name="Kashin S."/>
            <person name="Khazanovich D."/>
            <person name="Kisner P."/>
            <person name="Lance K."/>
            <person name="Lara M."/>
            <person name="Lee W."/>
            <person name="Lennon N."/>
            <person name="Letendre F."/>
            <person name="LeVine R."/>
            <person name="Lipovsky A."/>
            <person name="Liu X."/>
            <person name="Liu J."/>
            <person name="Liu S."/>
            <person name="Lokyitsang T."/>
            <person name="Lokyitsang Y."/>
            <person name="Lubonja R."/>
            <person name="Lui A."/>
            <person name="MacDonald P."/>
            <person name="Magnisalis V."/>
            <person name="Maru K."/>
            <person name="Matthews C."/>
            <person name="McCusker W."/>
            <person name="McDonough S."/>
            <person name="Mehta T."/>
            <person name="Meldrim J."/>
            <person name="Meneus L."/>
            <person name="Mihai O."/>
            <person name="Mihalev A."/>
            <person name="Mihova T."/>
            <person name="Mittelman R."/>
            <person name="Mlenga V."/>
            <person name="Montmayeur A."/>
            <person name="Mulrain L."/>
            <person name="Navidi A."/>
            <person name="Naylor J."/>
            <person name="Negash T."/>
            <person name="Nguyen T."/>
            <person name="Nguyen N."/>
            <person name="Nicol R."/>
            <person name="Norbu C."/>
            <person name="Norbu N."/>
            <person name="Novod N."/>
            <person name="O'Neill B."/>
            <person name="Osman S."/>
            <person name="Markiewicz E."/>
            <person name="Oyono O.L."/>
            <person name="Patti C."/>
            <person name="Phunkhang P."/>
            <person name="Pierre F."/>
            <person name="Priest M."/>
            <person name="Raghuraman S."/>
            <person name="Rege F."/>
            <person name="Reyes R."/>
            <person name="Rise C."/>
            <person name="Rogov P."/>
            <person name="Ross K."/>
            <person name="Ryan E."/>
            <person name="Settipalli S."/>
            <person name="Shea T."/>
            <person name="Sherpa N."/>
            <person name="Shi L."/>
            <person name="Shih D."/>
            <person name="Sparrow T."/>
            <person name="Spaulding J."/>
            <person name="Stalker J."/>
            <person name="Stange-Thomann N."/>
            <person name="Stavropoulos S."/>
            <person name="Stone C."/>
            <person name="Strader C."/>
            <person name="Tesfaye S."/>
            <person name="Thomson T."/>
            <person name="Thoulutsang Y."/>
            <person name="Thoulutsang D."/>
            <person name="Topham K."/>
            <person name="Topping I."/>
            <person name="Tsamla T."/>
            <person name="Vassiliev H."/>
            <person name="Vo A."/>
            <person name="Wangchuk T."/>
            <person name="Wangdi T."/>
            <person name="Weiand M."/>
            <person name="Wilkinson J."/>
            <person name="Wilson A."/>
            <person name="Yadav S."/>
            <person name="Young G."/>
            <person name="Yu Q."/>
            <person name="Zembek L."/>
            <person name="Zhong D."/>
            <person name="Zimmer A."/>
            <person name="Zwirko Z."/>
            <person name="Jaffe D.B."/>
            <person name="Alvarez P."/>
            <person name="Brockman W."/>
            <person name="Butler J."/>
            <person name="Chin C."/>
            <person name="Gnerre S."/>
            <person name="Grabherr M."/>
            <person name="Kleber M."/>
            <person name="Mauceli E."/>
            <person name="MacCallum I."/>
        </authorList>
    </citation>
    <scope>NUCLEOTIDE SEQUENCE [LARGE SCALE GENOMIC DNA]</scope>
    <source>
        <strain evidence="1 2">TSC#14021-0224.01</strain>
    </source>
</reference>
<proteinExistence type="predicted"/>